<dbReference type="InterPro" id="IPR008952">
    <property type="entry name" value="Tetraspanin_EC2_sf"/>
</dbReference>
<comment type="caution">
    <text evidence="6">The sequence shown here is derived from an EMBL/GenBank/DDBJ whole genome shotgun (WGS) entry which is preliminary data.</text>
</comment>
<reference evidence="6" key="1">
    <citation type="journal article" date="2023" name="G3 (Bethesda)">
        <title>A reference genome for the long-term kleptoplast-retaining sea slug Elysia crispata morphotype clarki.</title>
        <authorList>
            <person name="Eastman K.E."/>
            <person name="Pendleton A.L."/>
            <person name="Shaikh M.A."/>
            <person name="Suttiyut T."/>
            <person name="Ogas R."/>
            <person name="Tomko P."/>
            <person name="Gavelis G."/>
            <person name="Widhalm J.R."/>
            <person name="Wisecaver J.H."/>
        </authorList>
    </citation>
    <scope>NUCLEOTIDE SEQUENCE</scope>
    <source>
        <strain evidence="6">ECLA1</strain>
    </source>
</reference>
<dbReference type="GO" id="GO:0016020">
    <property type="term" value="C:membrane"/>
    <property type="evidence" value="ECO:0007669"/>
    <property type="project" value="UniProtKB-SubCell"/>
</dbReference>
<dbReference type="AlphaFoldDB" id="A0AAE1D7S5"/>
<comment type="subcellular location">
    <subcellularLocation>
        <location evidence="1">Membrane</location>
        <topology evidence="1">Multi-pass membrane protein</topology>
    </subcellularLocation>
</comment>
<name>A0AAE1D7S5_9GAST</name>
<evidence type="ECO:0000313" key="7">
    <source>
        <dbReference type="Proteomes" id="UP001283361"/>
    </source>
</evidence>
<keyword evidence="7" id="KW-1185">Reference proteome</keyword>
<gene>
    <name evidence="6" type="ORF">RRG08_028887</name>
</gene>
<dbReference type="InterPro" id="IPR018499">
    <property type="entry name" value="Tetraspanin/Peripherin"/>
</dbReference>
<evidence type="ECO:0008006" key="8">
    <source>
        <dbReference type="Google" id="ProtNLM"/>
    </source>
</evidence>
<feature type="transmembrane region" description="Helical" evidence="5">
    <location>
        <begin position="62"/>
        <end position="83"/>
    </location>
</feature>
<evidence type="ECO:0000256" key="5">
    <source>
        <dbReference type="SAM" id="Phobius"/>
    </source>
</evidence>
<keyword evidence="4 5" id="KW-0472">Membrane</keyword>
<keyword evidence="2 5" id="KW-0812">Transmembrane</keyword>
<proteinExistence type="predicted"/>
<evidence type="ECO:0000256" key="2">
    <source>
        <dbReference type="ARBA" id="ARBA00022692"/>
    </source>
</evidence>
<dbReference type="EMBL" id="JAWDGP010005065">
    <property type="protein sequence ID" value="KAK3759885.1"/>
    <property type="molecule type" value="Genomic_DNA"/>
</dbReference>
<feature type="transmembrane region" description="Helical" evidence="5">
    <location>
        <begin position="90"/>
        <end position="116"/>
    </location>
</feature>
<protein>
    <recommendedName>
        <fullName evidence="8">Tetraspanin</fullName>
    </recommendedName>
</protein>
<evidence type="ECO:0000256" key="4">
    <source>
        <dbReference type="ARBA" id="ARBA00023136"/>
    </source>
</evidence>
<feature type="transmembrane region" description="Helical" evidence="5">
    <location>
        <begin position="258"/>
        <end position="282"/>
    </location>
</feature>
<dbReference type="Proteomes" id="UP001283361">
    <property type="component" value="Unassembled WGS sequence"/>
</dbReference>
<dbReference type="Pfam" id="PF00335">
    <property type="entry name" value="Tetraspanin"/>
    <property type="match status" value="1"/>
</dbReference>
<organism evidence="6 7">
    <name type="scientific">Elysia crispata</name>
    <name type="common">lettuce slug</name>
    <dbReference type="NCBI Taxonomy" id="231223"/>
    <lineage>
        <taxon>Eukaryota</taxon>
        <taxon>Metazoa</taxon>
        <taxon>Spiralia</taxon>
        <taxon>Lophotrochozoa</taxon>
        <taxon>Mollusca</taxon>
        <taxon>Gastropoda</taxon>
        <taxon>Heterobranchia</taxon>
        <taxon>Euthyneura</taxon>
        <taxon>Panpulmonata</taxon>
        <taxon>Sacoglossa</taxon>
        <taxon>Placobranchoidea</taxon>
        <taxon>Plakobranchidae</taxon>
        <taxon>Elysia</taxon>
    </lineage>
</organism>
<evidence type="ECO:0000313" key="6">
    <source>
        <dbReference type="EMBL" id="KAK3759885.1"/>
    </source>
</evidence>
<sequence length="292" mass="33457">MGLNSAILMCTFFLSEVKIEMMKNLDAILRGSHLILWRPSPLAITWYNDPQGIDSHFMWTNVISSLLTIHEVFLILAAVLAIVSIPFHRTLLVFTTYCLFLSSGMILRVFVISSILEPSSRLYTTMIRSAVLELENKYKIITDSTYVSTVNTYMINGRCCGVNGPNDFLHVNLSFHKSNFLFPYNPYKGADVYFPPGNVSYTFKFPPACCQPYLFNEGSNQHAFRAVVRCAQGKDISQIKWTGCLHRIEELVKDNHVFITYVLTIMFLLEMTSLMMAVYLSLVEKKRYEDME</sequence>
<evidence type="ECO:0000256" key="3">
    <source>
        <dbReference type="ARBA" id="ARBA00022989"/>
    </source>
</evidence>
<keyword evidence="3 5" id="KW-1133">Transmembrane helix</keyword>
<evidence type="ECO:0000256" key="1">
    <source>
        <dbReference type="ARBA" id="ARBA00004141"/>
    </source>
</evidence>
<accession>A0AAE1D7S5</accession>
<dbReference type="SUPFAM" id="SSF48652">
    <property type="entry name" value="Tetraspanin"/>
    <property type="match status" value="1"/>
</dbReference>